<dbReference type="Pfam" id="PF22803">
    <property type="entry name" value="GBD_Y3"/>
    <property type="match status" value="1"/>
</dbReference>
<proteinExistence type="predicted"/>
<name>A0A0C9VYZ9_SPHS4</name>
<dbReference type="AlphaFoldDB" id="A0A0C9VYZ9"/>
<dbReference type="EMBL" id="KN837121">
    <property type="protein sequence ID" value="KIJ43761.1"/>
    <property type="molecule type" value="Genomic_DNA"/>
</dbReference>
<keyword evidence="1" id="KW-0732">Signal</keyword>
<reference evidence="3 4" key="1">
    <citation type="submission" date="2014-06" db="EMBL/GenBank/DDBJ databases">
        <title>Evolutionary Origins and Diversification of the Mycorrhizal Mutualists.</title>
        <authorList>
            <consortium name="DOE Joint Genome Institute"/>
            <consortium name="Mycorrhizal Genomics Consortium"/>
            <person name="Kohler A."/>
            <person name="Kuo A."/>
            <person name="Nagy L.G."/>
            <person name="Floudas D."/>
            <person name="Copeland A."/>
            <person name="Barry K.W."/>
            <person name="Cichocki N."/>
            <person name="Veneault-Fourrey C."/>
            <person name="LaButti K."/>
            <person name="Lindquist E.A."/>
            <person name="Lipzen A."/>
            <person name="Lundell T."/>
            <person name="Morin E."/>
            <person name="Murat C."/>
            <person name="Riley R."/>
            <person name="Ohm R."/>
            <person name="Sun H."/>
            <person name="Tunlid A."/>
            <person name="Henrissat B."/>
            <person name="Grigoriev I.V."/>
            <person name="Hibbett D.S."/>
            <person name="Martin F."/>
        </authorList>
    </citation>
    <scope>NUCLEOTIDE SEQUENCE [LARGE SCALE GENOMIC DNA]</scope>
    <source>
        <strain evidence="3 4">SS14</strain>
    </source>
</reference>
<feature type="domain" description="Glycan binding protein Y3-like" evidence="2">
    <location>
        <begin position="33"/>
        <end position="120"/>
    </location>
</feature>
<organism evidence="3 4">
    <name type="scientific">Sphaerobolus stellatus (strain SS14)</name>
    <dbReference type="NCBI Taxonomy" id="990650"/>
    <lineage>
        <taxon>Eukaryota</taxon>
        <taxon>Fungi</taxon>
        <taxon>Dikarya</taxon>
        <taxon>Basidiomycota</taxon>
        <taxon>Agaricomycotina</taxon>
        <taxon>Agaricomycetes</taxon>
        <taxon>Phallomycetidae</taxon>
        <taxon>Geastrales</taxon>
        <taxon>Sphaerobolaceae</taxon>
        <taxon>Sphaerobolus</taxon>
    </lineage>
</organism>
<protein>
    <recommendedName>
        <fullName evidence="2">Glycan binding protein Y3-like domain-containing protein</fullName>
    </recommendedName>
</protein>
<keyword evidence="4" id="KW-1185">Reference proteome</keyword>
<dbReference type="OrthoDB" id="2884672at2759"/>
<dbReference type="Proteomes" id="UP000054279">
    <property type="component" value="Unassembled WGS sequence"/>
</dbReference>
<gene>
    <name evidence="3" type="ORF">M422DRAFT_67841</name>
</gene>
<evidence type="ECO:0000313" key="4">
    <source>
        <dbReference type="Proteomes" id="UP000054279"/>
    </source>
</evidence>
<dbReference type="InterPro" id="IPR054443">
    <property type="entry name" value="Y3-like_dom"/>
</dbReference>
<feature type="chain" id="PRO_5002204973" description="Glycan binding protein Y3-like domain-containing protein" evidence="1">
    <location>
        <begin position="23"/>
        <end position="120"/>
    </location>
</feature>
<accession>A0A0C9VYZ9</accession>
<feature type="signal peptide" evidence="1">
    <location>
        <begin position="1"/>
        <end position="22"/>
    </location>
</feature>
<evidence type="ECO:0000259" key="2">
    <source>
        <dbReference type="Pfam" id="PF22803"/>
    </source>
</evidence>
<evidence type="ECO:0000313" key="3">
    <source>
        <dbReference type="EMBL" id="KIJ43761.1"/>
    </source>
</evidence>
<dbReference type="HOGENOM" id="CLU_157397_0_0_1"/>
<evidence type="ECO:0000256" key="1">
    <source>
        <dbReference type="SAM" id="SignalP"/>
    </source>
</evidence>
<sequence length="120" mass="11935">MNSYFKAIVALALVGLMPSANAVGCFSGGQAGDCSGAIAQICNMVNGVSFSAGQTISTCVNENGFRCNMAVTNTGGGGSQIGAQECTDDMVATNNGCNSHGGIRADGNFQLTLDPNAGAC</sequence>